<dbReference type="GO" id="GO:0061651">
    <property type="term" value="F:Atg12 conjugating enzyme activity"/>
    <property type="evidence" value="ECO:0007669"/>
    <property type="project" value="TreeGrafter"/>
</dbReference>
<evidence type="ECO:0000256" key="2">
    <source>
        <dbReference type="ARBA" id="ARBA00021099"/>
    </source>
</evidence>
<evidence type="ECO:0000313" key="7">
    <source>
        <dbReference type="EMBL" id="KAG5678454.1"/>
    </source>
</evidence>
<dbReference type="OrthoDB" id="4089664at2759"/>
<dbReference type="Proteomes" id="UP001107558">
    <property type="component" value="Chromosome 2"/>
</dbReference>
<accession>A0A9J6CA09</accession>
<dbReference type="Pfam" id="PF03987">
    <property type="entry name" value="Autophagy_act_C"/>
    <property type="match status" value="1"/>
</dbReference>
<evidence type="ECO:0000256" key="6">
    <source>
        <dbReference type="ARBA" id="ARBA00029833"/>
    </source>
</evidence>
<dbReference type="EMBL" id="JADBJN010000002">
    <property type="protein sequence ID" value="KAG5678454.1"/>
    <property type="molecule type" value="Genomic_DNA"/>
</dbReference>
<organism evidence="7 8">
    <name type="scientific">Polypedilum vanderplanki</name>
    <name type="common">Sleeping chironomid midge</name>
    <dbReference type="NCBI Taxonomy" id="319348"/>
    <lineage>
        <taxon>Eukaryota</taxon>
        <taxon>Metazoa</taxon>
        <taxon>Ecdysozoa</taxon>
        <taxon>Arthropoda</taxon>
        <taxon>Hexapoda</taxon>
        <taxon>Insecta</taxon>
        <taxon>Pterygota</taxon>
        <taxon>Neoptera</taxon>
        <taxon>Endopterygota</taxon>
        <taxon>Diptera</taxon>
        <taxon>Nematocera</taxon>
        <taxon>Chironomoidea</taxon>
        <taxon>Chironomidae</taxon>
        <taxon>Chironominae</taxon>
        <taxon>Polypedilum</taxon>
        <taxon>Polypedilum</taxon>
    </lineage>
</organism>
<dbReference type="PANTHER" id="PTHR14957">
    <property type="entry name" value="UBIQUITIN-LIKE-CONJUGATING ENZYME ATG10"/>
    <property type="match status" value="1"/>
</dbReference>
<name>A0A9J6CA09_POLVA</name>
<sequence>MSVTFTQEQFNVKALEFLEMSEKVHDTWQKEEKENTLFLVKNYKFTFKKEPLNDADDICAIQMLSEVFLIEYHVLLHPSYKVPTIYFNAYKNDKLIDLNDIKLLFCDDYDKEKYEIYNLLSQSEHPILFRPFFMIHPCKIGEVLGKFTETRNFIITFLTLYGPSLVGLKLNNEYEKFFIKD</sequence>
<reference evidence="7" key="1">
    <citation type="submission" date="2021-03" db="EMBL/GenBank/DDBJ databases">
        <title>Chromosome level genome of the anhydrobiotic midge Polypedilum vanderplanki.</title>
        <authorList>
            <person name="Yoshida Y."/>
            <person name="Kikawada T."/>
            <person name="Gusev O."/>
        </authorList>
    </citation>
    <scope>NUCLEOTIDE SEQUENCE</scope>
    <source>
        <strain evidence="7">NIAS01</strain>
        <tissue evidence="7">Whole body or cell culture</tissue>
    </source>
</reference>
<comment type="caution">
    <text evidence="7">The sequence shown here is derived from an EMBL/GenBank/DDBJ whole genome shotgun (WGS) entry which is preliminary data.</text>
</comment>
<dbReference type="GO" id="GO:0000045">
    <property type="term" value="P:autophagosome assembly"/>
    <property type="evidence" value="ECO:0007669"/>
    <property type="project" value="TreeGrafter"/>
</dbReference>
<dbReference type="Gene3D" id="3.30.1460.50">
    <property type="match status" value="1"/>
</dbReference>
<comment type="similarity">
    <text evidence="1">Belongs to the ATG10 family.</text>
</comment>
<keyword evidence="3" id="KW-0808">Transferase</keyword>
<dbReference type="PANTHER" id="PTHR14957:SF1">
    <property type="entry name" value="UBIQUITIN-LIKE-CONJUGATING ENZYME ATG10"/>
    <property type="match status" value="1"/>
</dbReference>
<evidence type="ECO:0000313" key="8">
    <source>
        <dbReference type="Proteomes" id="UP001107558"/>
    </source>
</evidence>
<keyword evidence="8" id="KW-1185">Reference proteome</keyword>
<evidence type="ECO:0000256" key="5">
    <source>
        <dbReference type="ARBA" id="ARBA00023006"/>
    </source>
</evidence>
<dbReference type="GO" id="GO:0005829">
    <property type="term" value="C:cytosol"/>
    <property type="evidence" value="ECO:0007669"/>
    <property type="project" value="TreeGrafter"/>
</dbReference>
<dbReference type="GO" id="GO:0000422">
    <property type="term" value="P:autophagy of mitochondrion"/>
    <property type="evidence" value="ECO:0007669"/>
    <property type="project" value="TreeGrafter"/>
</dbReference>
<keyword evidence="5" id="KW-0072">Autophagy</keyword>
<proteinExistence type="inferred from homology"/>
<dbReference type="InterPro" id="IPR007135">
    <property type="entry name" value="Atg3/Atg10"/>
</dbReference>
<evidence type="ECO:0000256" key="4">
    <source>
        <dbReference type="ARBA" id="ARBA00022786"/>
    </source>
</evidence>
<evidence type="ECO:0000256" key="1">
    <source>
        <dbReference type="ARBA" id="ARBA00005696"/>
    </source>
</evidence>
<gene>
    <name evidence="7" type="ORF">PVAND_008126</name>
</gene>
<dbReference type="GO" id="GO:0032446">
    <property type="term" value="P:protein modification by small protein conjugation"/>
    <property type="evidence" value="ECO:0007669"/>
    <property type="project" value="TreeGrafter"/>
</dbReference>
<dbReference type="AlphaFoldDB" id="A0A9J6CA09"/>
<protein>
    <recommendedName>
        <fullName evidence="2">Ubiquitin-like-conjugating enzyme ATG10</fullName>
    </recommendedName>
    <alternativeName>
        <fullName evidence="6">Autophagy-related protein 10</fullName>
    </alternativeName>
</protein>
<evidence type="ECO:0000256" key="3">
    <source>
        <dbReference type="ARBA" id="ARBA00022679"/>
    </source>
</evidence>
<keyword evidence="4" id="KW-0833">Ubl conjugation pathway</keyword>